<sequence length="185" mass="20969">MPEFFKDLSSIRMDPLDTAPGFTQVLAKVPVRKPGKQEWFQVTKDPNLILTTLVFKDELDRDEVYFIDPGMRAVLADEARLVQLTPCITRENNVIIWPIGIPDPGGKRNGWIDSAHAAARHAQGNWIRLKSDQQLGVYNIITAPAERSNPVWPDKTLNELLEIAFAGRVIDNEDHTIVRRLKGFE</sequence>
<dbReference type="AlphaFoldDB" id="A0A6B9FM20"/>
<dbReference type="RefSeq" id="WP_158168986.1">
    <property type="nucleotide sequence ID" value="NZ_CP043538.1"/>
</dbReference>
<reference evidence="1 2" key="1">
    <citation type="journal article" date="2012" name="Genet. Mol. Biol.">
        <title>Analysis of 16S rRNA and mxaF genes revealing insights into Methylobacterium niche-specific plant association.</title>
        <authorList>
            <person name="Dourado M.N."/>
            <person name="Andreote F.D."/>
            <person name="Dini-Andreote F."/>
            <person name="Conti R."/>
            <person name="Araujo J.M."/>
            <person name="Araujo W.L."/>
        </authorList>
    </citation>
    <scope>NUCLEOTIDE SEQUENCE [LARGE SCALE GENOMIC DNA]</scope>
    <source>
        <strain evidence="1 2">SR1.6/6</strain>
    </source>
</reference>
<proteinExistence type="predicted"/>
<name>A0A6B9FM20_9HYPH</name>
<dbReference type="Proteomes" id="UP000012488">
    <property type="component" value="Chromosome"/>
</dbReference>
<evidence type="ECO:0000313" key="2">
    <source>
        <dbReference type="Proteomes" id="UP000012488"/>
    </source>
</evidence>
<reference evidence="1 2" key="2">
    <citation type="journal article" date="2013" name="Genome Announc.">
        <title>Draft Genome Sequence of Methylobacterium mesophilicum Strain SR1.6/6, Isolated from Citrus sinensis.</title>
        <authorList>
            <person name="Marinho Almeida D."/>
            <person name="Dini-Andreote F."/>
            <person name="Camargo Neves A.A."/>
            <person name="Juca Ramos R.T."/>
            <person name="Andreote F.D."/>
            <person name="Carneiro A.R."/>
            <person name="Oliveira de Souza Lima A."/>
            <person name="Caracciolo Gomes de Sa P.H."/>
            <person name="Ribeiro Barbosa M.S."/>
            <person name="Araujo W.L."/>
            <person name="Silva A."/>
        </authorList>
    </citation>
    <scope>NUCLEOTIDE SEQUENCE [LARGE SCALE GENOMIC DNA]</scope>
    <source>
        <strain evidence="1 2">SR1.6/6</strain>
    </source>
</reference>
<gene>
    <name evidence="1" type="ORF">MMSR116_18290</name>
</gene>
<dbReference type="OrthoDB" id="267757at2"/>
<dbReference type="KEGG" id="mmes:MMSR116_18290"/>
<accession>A0A6B9FM20</accession>
<dbReference type="EMBL" id="CP043538">
    <property type="protein sequence ID" value="QGY03620.1"/>
    <property type="molecule type" value="Genomic_DNA"/>
</dbReference>
<protein>
    <submittedName>
        <fullName evidence="1">Uncharacterized protein</fullName>
    </submittedName>
</protein>
<evidence type="ECO:0000313" key="1">
    <source>
        <dbReference type="EMBL" id="QGY03620.1"/>
    </source>
</evidence>
<organism evidence="1 2">
    <name type="scientific">Methylobacterium mesophilicum SR1.6/6</name>
    <dbReference type="NCBI Taxonomy" id="908290"/>
    <lineage>
        <taxon>Bacteria</taxon>
        <taxon>Pseudomonadati</taxon>
        <taxon>Pseudomonadota</taxon>
        <taxon>Alphaproteobacteria</taxon>
        <taxon>Hyphomicrobiales</taxon>
        <taxon>Methylobacteriaceae</taxon>
        <taxon>Methylobacterium</taxon>
    </lineage>
</organism>